<dbReference type="GO" id="GO:0044550">
    <property type="term" value="P:secondary metabolite biosynthetic process"/>
    <property type="evidence" value="ECO:0007669"/>
    <property type="project" value="TreeGrafter"/>
</dbReference>
<dbReference type="Pfam" id="PF00109">
    <property type="entry name" value="ketoacyl-synt"/>
    <property type="match status" value="1"/>
</dbReference>
<comment type="caution">
    <text evidence="3">The sequence shown here is derived from an EMBL/GenBank/DDBJ whole genome shotgun (WGS) entry which is preliminary data.</text>
</comment>
<dbReference type="InterPro" id="IPR014031">
    <property type="entry name" value="Ketoacyl_synth_C"/>
</dbReference>
<dbReference type="EMBL" id="QGMK01000394">
    <property type="protein sequence ID" value="TVY81978.1"/>
    <property type="molecule type" value="Genomic_DNA"/>
</dbReference>
<dbReference type="InterPro" id="IPR020841">
    <property type="entry name" value="PKS_Beta-ketoAc_synthase_dom"/>
</dbReference>
<dbReference type="PANTHER" id="PTHR43775:SF29">
    <property type="entry name" value="ASPERFURANONE POLYKETIDE SYNTHASE AFOG-RELATED"/>
    <property type="match status" value="1"/>
</dbReference>
<feature type="compositionally biased region" description="Polar residues" evidence="1">
    <location>
        <begin position="440"/>
        <end position="463"/>
    </location>
</feature>
<sequence length="480" mass="51750">MKDTVTEPIAIIGLSCRFAGDAHNAEGFWKMMAEGRNAWSEPLPSRWQGKGAYHPDADKLSTTNVKGAHFLQEDPGCFDAAFFSYSGNLAAAVDPQYRLQLESTYEALENAGLPLAKVSGSKTSCYTAVFTHDYHDGLMRDADNLPRLLHIGTPAAMSANRISHFFDLRGTSFTLDTGCSGGLVALHQAVLGLRAQEADMAVVSASNLMLSPDQFKTFSSMGMVSPDGRSFAFDSRANGYGRGEGVGTLVLKRLKDSLEAGDPIRAVIRETYLNQDGKTDTITLPSQSAQTELQKECYRRAGLDPINTQYFEAHGTGTPSGDPIEARSIAAVFGPHTGRTKPLLIGSVKTNIGHTEAASGLAAVIKVVLALENGQIPPSVNFEKLNPELRFEEWGLKVATKLEPWPAAEDEARRASINNFGFGGTNSHVILEDAKSFLTGSSRTNQTNGYTNGYSNGDMNGLTNGHIENDQSSQDENKSE</sequence>
<evidence type="ECO:0000259" key="2">
    <source>
        <dbReference type="PROSITE" id="PS52004"/>
    </source>
</evidence>
<reference evidence="3 4" key="1">
    <citation type="submission" date="2018-05" db="EMBL/GenBank/DDBJ databases">
        <title>Genome sequencing and assembly of the regulated plant pathogen Lachnellula willkommii and related sister species for the development of diagnostic species identification markers.</title>
        <authorList>
            <person name="Giroux E."/>
            <person name="Bilodeau G."/>
        </authorList>
    </citation>
    <scope>NUCLEOTIDE SEQUENCE [LARGE SCALE GENOMIC DNA]</scope>
    <source>
        <strain evidence="3 4">CBS 268.59</strain>
    </source>
</reference>
<dbReference type="Pfam" id="PF16197">
    <property type="entry name" value="KAsynt_C_assoc"/>
    <property type="match status" value="1"/>
</dbReference>
<evidence type="ECO:0000313" key="3">
    <source>
        <dbReference type="EMBL" id="TVY81978.1"/>
    </source>
</evidence>
<dbReference type="PROSITE" id="PS52004">
    <property type="entry name" value="KS3_2"/>
    <property type="match status" value="1"/>
</dbReference>
<dbReference type="PANTHER" id="PTHR43775">
    <property type="entry name" value="FATTY ACID SYNTHASE"/>
    <property type="match status" value="1"/>
</dbReference>
<organism evidence="3 4">
    <name type="scientific">Lachnellula suecica</name>
    <dbReference type="NCBI Taxonomy" id="602035"/>
    <lineage>
        <taxon>Eukaryota</taxon>
        <taxon>Fungi</taxon>
        <taxon>Dikarya</taxon>
        <taxon>Ascomycota</taxon>
        <taxon>Pezizomycotina</taxon>
        <taxon>Leotiomycetes</taxon>
        <taxon>Helotiales</taxon>
        <taxon>Lachnaceae</taxon>
        <taxon>Lachnellula</taxon>
    </lineage>
</organism>
<dbReference type="SMART" id="SM00825">
    <property type="entry name" value="PKS_KS"/>
    <property type="match status" value="1"/>
</dbReference>
<dbReference type="InterPro" id="IPR016039">
    <property type="entry name" value="Thiolase-like"/>
</dbReference>
<dbReference type="AlphaFoldDB" id="A0A8T9C8H7"/>
<name>A0A8T9C8H7_9HELO</name>
<gene>
    <name evidence="3" type="primary">afoG_0</name>
    <name evidence="3" type="ORF">LSUE1_G002355</name>
</gene>
<dbReference type="GO" id="GO:0004312">
    <property type="term" value="F:fatty acid synthase activity"/>
    <property type="evidence" value="ECO:0007669"/>
    <property type="project" value="TreeGrafter"/>
</dbReference>
<feature type="domain" description="Ketosynthase family 3 (KS3)" evidence="2">
    <location>
        <begin position="6"/>
        <end position="433"/>
    </location>
</feature>
<dbReference type="Pfam" id="PF02801">
    <property type="entry name" value="Ketoacyl-synt_C"/>
    <property type="match status" value="1"/>
</dbReference>
<accession>A0A8T9C8H7</accession>
<dbReference type="SUPFAM" id="SSF53901">
    <property type="entry name" value="Thiolase-like"/>
    <property type="match status" value="1"/>
</dbReference>
<feature type="non-terminal residue" evidence="3">
    <location>
        <position position="1"/>
    </location>
</feature>
<evidence type="ECO:0000313" key="4">
    <source>
        <dbReference type="Proteomes" id="UP000469558"/>
    </source>
</evidence>
<dbReference type="InterPro" id="IPR014030">
    <property type="entry name" value="Ketoacyl_synth_N"/>
</dbReference>
<dbReference type="CDD" id="cd00833">
    <property type="entry name" value="PKS"/>
    <property type="match status" value="1"/>
</dbReference>
<dbReference type="GO" id="GO:0006633">
    <property type="term" value="P:fatty acid biosynthetic process"/>
    <property type="evidence" value="ECO:0007669"/>
    <property type="project" value="TreeGrafter"/>
</dbReference>
<evidence type="ECO:0000256" key="1">
    <source>
        <dbReference type="SAM" id="MobiDB-lite"/>
    </source>
</evidence>
<keyword evidence="4" id="KW-1185">Reference proteome</keyword>
<feature type="region of interest" description="Disordered" evidence="1">
    <location>
        <begin position="440"/>
        <end position="480"/>
    </location>
</feature>
<dbReference type="Gene3D" id="3.40.47.10">
    <property type="match status" value="1"/>
</dbReference>
<dbReference type="OrthoDB" id="329835at2759"/>
<dbReference type="InterPro" id="IPR032821">
    <property type="entry name" value="PKS_assoc"/>
</dbReference>
<proteinExistence type="predicted"/>
<dbReference type="InterPro" id="IPR050091">
    <property type="entry name" value="PKS_NRPS_Biosynth_Enz"/>
</dbReference>
<protein>
    <submittedName>
        <fullName evidence="3">Asperfuranone polyketide synthase afoG</fullName>
    </submittedName>
</protein>
<dbReference type="Proteomes" id="UP000469558">
    <property type="component" value="Unassembled WGS sequence"/>
</dbReference>